<dbReference type="SUPFAM" id="SSF50129">
    <property type="entry name" value="GroES-like"/>
    <property type="match status" value="1"/>
</dbReference>
<dbReference type="PANTHER" id="PTHR48106:SF18">
    <property type="entry name" value="QUINONE OXIDOREDUCTASE PIG3"/>
    <property type="match status" value="1"/>
</dbReference>
<keyword evidence="1" id="KW-0521">NADP</keyword>
<name>A0ABP8BDF0_9SPHI</name>
<keyword evidence="5" id="KW-1185">Reference proteome</keyword>
<dbReference type="Gene3D" id="3.90.180.10">
    <property type="entry name" value="Medium-chain alcohol dehydrogenases, catalytic domain"/>
    <property type="match status" value="1"/>
</dbReference>
<dbReference type="Proteomes" id="UP001501772">
    <property type="component" value="Unassembled WGS sequence"/>
</dbReference>
<organism evidence="4 5">
    <name type="scientific">Pedobacter jeongneungensis</name>
    <dbReference type="NCBI Taxonomy" id="947309"/>
    <lineage>
        <taxon>Bacteria</taxon>
        <taxon>Pseudomonadati</taxon>
        <taxon>Bacteroidota</taxon>
        <taxon>Sphingobacteriia</taxon>
        <taxon>Sphingobacteriales</taxon>
        <taxon>Sphingobacteriaceae</taxon>
        <taxon>Pedobacter</taxon>
    </lineage>
</organism>
<gene>
    <name evidence="4" type="ORF">GCM10022289_21720</name>
</gene>
<dbReference type="InterPro" id="IPR011032">
    <property type="entry name" value="GroES-like_sf"/>
</dbReference>
<keyword evidence="2" id="KW-0560">Oxidoreductase</keyword>
<dbReference type="InterPro" id="IPR013154">
    <property type="entry name" value="ADH-like_N"/>
</dbReference>
<dbReference type="InterPro" id="IPR036291">
    <property type="entry name" value="NAD(P)-bd_dom_sf"/>
</dbReference>
<reference evidence="5" key="1">
    <citation type="journal article" date="2019" name="Int. J. Syst. Evol. Microbiol.">
        <title>The Global Catalogue of Microorganisms (GCM) 10K type strain sequencing project: providing services to taxonomists for standard genome sequencing and annotation.</title>
        <authorList>
            <consortium name="The Broad Institute Genomics Platform"/>
            <consortium name="The Broad Institute Genome Sequencing Center for Infectious Disease"/>
            <person name="Wu L."/>
            <person name="Ma J."/>
        </authorList>
    </citation>
    <scope>NUCLEOTIDE SEQUENCE [LARGE SCALE GENOMIC DNA]</scope>
    <source>
        <strain evidence="5">JCM 17626</strain>
    </source>
</reference>
<evidence type="ECO:0000256" key="2">
    <source>
        <dbReference type="ARBA" id="ARBA00023002"/>
    </source>
</evidence>
<feature type="domain" description="Enoyl reductase (ER)" evidence="3">
    <location>
        <begin position="31"/>
        <end position="366"/>
    </location>
</feature>
<evidence type="ECO:0000313" key="5">
    <source>
        <dbReference type="Proteomes" id="UP001501772"/>
    </source>
</evidence>
<sequence>MKSLALLPPNGPKRPEFKYSTQIHHQPFNFGILKTPEPVPDGEDSLGDYKVLVLKKAISINFRDLSMLFTLNNNLKQSPSGHHFFGSDFVAEVVGIGKKVRSIKIGDRVIPNCDYFIKPMRGVSRKGIPSNRASMAYEFLLEDKLIKIDDDLSDEVAASISIGLQTSYAMIRKAKLKKNSRILVTSGSSNTSLFIIETLKMKGYLPTILTSSQNTFKALKKDGNEVVLYNQLEDIETALRKFNGLNNGFDIVFDPFSDVFFEKLLPFVNVNGKYITCGLYKQKPEFIALNQPGNASLGYLLAHMIMKNVQLIGNCLGNTKDLLNGIEDLKSGRIKVNIENIYQLDNLGPFIEMAFNDKNRMGKVVLKYA</sequence>
<dbReference type="SUPFAM" id="SSF51735">
    <property type="entry name" value="NAD(P)-binding Rossmann-fold domains"/>
    <property type="match status" value="1"/>
</dbReference>
<dbReference type="PANTHER" id="PTHR48106">
    <property type="entry name" value="QUINONE OXIDOREDUCTASE PIG3-RELATED"/>
    <property type="match status" value="1"/>
</dbReference>
<dbReference type="InterPro" id="IPR020843">
    <property type="entry name" value="ER"/>
</dbReference>
<proteinExistence type="predicted"/>
<dbReference type="Pfam" id="PF08240">
    <property type="entry name" value="ADH_N"/>
    <property type="match status" value="1"/>
</dbReference>
<comment type="caution">
    <text evidence="4">The sequence shown here is derived from an EMBL/GenBank/DDBJ whole genome shotgun (WGS) entry which is preliminary data.</text>
</comment>
<accession>A0ABP8BDF0</accession>
<evidence type="ECO:0000259" key="3">
    <source>
        <dbReference type="SMART" id="SM00829"/>
    </source>
</evidence>
<dbReference type="SMART" id="SM00829">
    <property type="entry name" value="PKS_ER"/>
    <property type="match status" value="1"/>
</dbReference>
<protein>
    <submittedName>
        <fullName evidence="4">Zinc-binding dehydrogenase</fullName>
    </submittedName>
</protein>
<dbReference type="EMBL" id="BAABBY010000005">
    <property type="protein sequence ID" value="GAA4204218.1"/>
    <property type="molecule type" value="Genomic_DNA"/>
</dbReference>
<evidence type="ECO:0000313" key="4">
    <source>
        <dbReference type="EMBL" id="GAA4204218.1"/>
    </source>
</evidence>
<dbReference type="RefSeq" id="WP_344851480.1">
    <property type="nucleotide sequence ID" value="NZ_BAABBY010000005.1"/>
</dbReference>
<evidence type="ECO:0000256" key="1">
    <source>
        <dbReference type="ARBA" id="ARBA00022857"/>
    </source>
</evidence>